<name>A0A517P1R0_9BACT</name>
<keyword evidence="1" id="KW-1133">Transmembrane helix</keyword>
<reference evidence="2 3" key="1">
    <citation type="submission" date="2019-02" db="EMBL/GenBank/DDBJ databases">
        <title>Deep-cultivation of Planctomycetes and their phenomic and genomic characterization uncovers novel biology.</title>
        <authorList>
            <person name="Wiegand S."/>
            <person name="Jogler M."/>
            <person name="Boedeker C."/>
            <person name="Pinto D."/>
            <person name="Vollmers J."/>
            <person name="Rivas-Marin E."/>
            <person name="Kohn T."/>
            <person name="Peeters S.H."/>
            <person name="Heuer A."/>
            <person name="Rast P."/>
            <person name="Oberbeckmann S."/>
            <person name="Bunk B."/>
            <person name="Jeske O."/>
            <person name="Meyerdierks A."/>
            <person name="Storesund J.E."/>
            <person name="Kallscheuer N."/>
            <person name="Luecker S."/>
            <person name="Lage O.M."/>
            <person name="Pohl T."/>
            <person name="Merkel B.J."/>
            <person name="Hornburger P."/>
            <person name="Mueller R.-W."/>
            <person name="Bruemmer F."/>
            <person name="Labrenz M."/>
            <person name="Spormann A.M."/>
            <person name="Op den Camp H."/>
            <person name="Overmann J."/>
            <person name="Amann R."/>
            <person name="Jetten M.S.M."/>
            <person name="Mascher T."/>
            <person name="Medema M.H."/>
            <person name="Devos D.P."/>
            <person name="Kaster A.-K."/>
            <person name="Ovreas L."/>
            <person name="Rohde M."/>
            <person name="Galperin M.Y."/>
            <person name="Jogler C."/>
        </authorList>
    </citation>
    <scope>NUCLEOTIDE SEQUENCE [LARGE SCALE GENOMIC DNA]</scope>
    <source>
        <strain evidence="2 3">K23_9</strain>
    </source>
</reference>
<evidence type="ECO:0000313" key="2">
    <source>
        <dbReference type="EMBL" id="QDT13319.1"/>
    </source>
</evidence>
<sequence length="150" mass="16746">MSTAKRGRAQCSRIQRNQIQRNQIQRNQIRNSRTATKRRGYAMILVMVIILSSSAFVAVHQRNLSAALRIEQARILSEEHRRGPVSVLAVACSRMETGDPPAPIQYRYEHIVNGVPTLYRISYSNVATEWTVNAVPDAGAVGLTELPASF</sequence>
<accession>A0A517P1R0</accession>
<keyword evidence="1" id="KW-0812">Transmembrane</keyword>
<protein>
    <submittedName>
        <fullName evidence="2">Uncharacterized protein</fullName>
    </submittedName>
</protein>
<evidence type="ECO:0000313" key="3">
    <source>
        <dbReference type="Proteomes" id="UP000319817"/>
    </source>
</evidence>
<dbReference type="Proteomes" id="UP000319817">
    <property type="component" value="Chromosome"/>
</dbReference>
<evidence type="ECO:0000256" key="1">
    <source>
        <dbReference type="SAM" id="Phobius"/>
    </source>
</evidence>
<dbReference type="EMBL" id="CP036526">
    <property type="protein sequence ID" value="QDT13319.1"/>
    <property type="molecule type" value="Genomic_DNA"/>
</dbReference>
<dbReference type="RefSeq" id="WP_145421066.1">
    <property type="nucleotide sequence ID" value="NZ_CP036526.1"/>
</dbReference>
<gene>
    <name evidence="2" type="ORF">K239x_53370</name>
</gene>
<dbReference type="OrthoDB" id="289910at2"/>
<dbReference type="AlphaFoldDB" id="A0A517P1R0"/>
<keyword evidence="1" id="KW-0472">Membrane</keyword>
<keyword evidence="3" id="KW-1185">Reference proteome</keyword>
<feature type="transmembrane region" description="Helical" evidence="1">
    <location>
        <begin position="40"/>
        <end position="59"/>
    </location>
</feature>
<organism evidence="2 3">
    <name type="scientific">Stieleria marina</name>
    <dbReference type="NCBI Taxonomy" id="1930275"/>
    <lineage>
        <taxon>Bacteria</taxon>
        <taxon>Pseudomonadati</taxon>
        <taxon>Planctomycetota</taxon>
        <taxon>Planctomycetia</taxon>
        <taxon>Pirellulales</taxon>
        <taxon>Pirellulaceae</taxon>
        <taxon>Stieleria</taxon>
    </lineage>
</organism>
<proteinExistence type="predicted"/>